<feature type="transmembrane region" description="Helical" evidence="1">
    <location>
        <begin position="67"/>
        <end position="91"/>
    </location>
</feature>
<dbReference type="InterPro" id="IPR009574">
    <property type="entry name" value="DUF1189"/>
</dbReference>
<dbReference type="Pfam" id="PF06691">
    <property type="entry name" value="DUF1189"/>
    <property type="match status" value="1"/>
</dbReference>
<reference evidence="2 3" key="1">
    <citation type="submission" date="2017-08" db="EMBL/GenBank/DDBJ databases">
        <title>Virgibacillus indicus sp. nov. and Virgibacillus profoundi sp. nov, two moderately halophilic bacteria isolated from marine sediment by using the Microfluidic Streak Plate.</title>
        <authorList>
            <person name="Xu B."/>
            <person name="Hu B."/>
            <person name="Wang J."/>
            <person name="Zhu Y."/>
            <person name="Huang L."/>
            <person name="Du W."/>
            <person name="Huang Y."/>
        </authorList>
    </citation>
    <scope>NUCLEOTIDE SEQUENCE [LARGE SCALE GENOMIC DNA]</scope>
    <source>
        <strain evidence="2 3">IO3-P2-C2</strain>
    </source>
</reference>
<accession>A0A265NBM3</accession>
<evidence type="ECO:0000256" key="1">
    <source>
        <dbReference type="SAM" id="Phobius"/>
    </source>
</evidence>
<dbReference type="AlphaFoldDB" id="A0A265NBM3"/>
<gene>
    <name evidence="2" type="ORF">CIL03_06995</name>
</gene>
<dbReference type="EMBL" id="NPMS01000002">
    <property type="protein sequence ID" value="OZU89450.1"/>
    <property type="molecule type" value="Genomic_DNA"/>
</dbReference>
<dbReference type="OrthoDB" id="2884954at2"/>
<keyword evidence="1" id="KW-1133">Transmembrane helix</keyword>
<protein>
    <recommendedName>
        <fullName evidence="4">DUF1189 domain-containing protein</fullName>
    </recommendedName>
</protein>
<feature type="transmembrane region" description="Helical" evidence="1">
    <location>
        <begin position="136"/>
        <end position="155"/>
    </location>
</feature>
<organism evidence="2 3">
    <name type="scientific">Virgibacillus indicus</name>
    <dbReference type="NCBI Taxonomy" id="2024554"/>
    <lineage>
        <taxon>Bacteria</taxon>
        <taxon>Bacillati</taxon>
        <taxon>Bacillota</taxon>
        <taxon>Bacilli</taxon>
        <taxon>Bacillales</taxon>
        <taxon>Bacillaceae</taxon>
        <taxon>Virgibacillus</taxon>
    </lineage>
</organism>
<keyword evidence="1" id="KW-0472">Membrane</keyword>
<proteinExistence type="predicted"/>
<keyword evidence="3" id="KW-1185">Reference proteome</keyword>
<name>A0A265NBM3_9BACI</name>
<keyword evidence="1" id="KW-0812">Transmembrane</keyword>
<evidence type="ECO:0008006" key="4">
    <source>
        <dbReference type="Google" id="ProtNLM"/>
    </source>
</evidence>
<comment type="caution">
    <text evidence="2">The sequence shown here is derived from an EMBL/GenBank/DDBJ whole genome shotgun (WGS) entry which is preliminary data.</text>
</comment>
<dbReference type="Proteomes" id="UP000216498">
    <property type="component" value="Unassembled WGS sequence"/>
</dbReference>
<feature type="transmembrane region" description="Helical" evidence="1">
    <location>
        <begin position="111"/>
        <end position="130"/>
    </location>
</feature>
<evidence type="ECO:0000313" key="2">
    <source>
        <dbReference type="EMBL" id="OZU89450.1"/>
    </source>
</evidence>
<feature type="transmembrane region" description="Helical" evidence="1">
    <location>
        <begin position="25"/>
        <end position="47"/>
    </location>
</feature>
<dbReference type="RefSeq" id="WP_094885033.1">
    <property type="nucleotide sequence ID" value="NZ_NPMS01000002.1"/>
</dbReference>
<sequence>MIFLQAFIHSIKLPNKKAMFQLNRIGMDITIVYLFILLFLVSIPSLIERLTATSGPGADMGLFFLLIYFFIFYYLPLNIIVLIVLSAVAYIGSAIARLMQRKLRYSIIWKMTAYTTTIPAIIYTITALLVHENDAILWLFMIYILVMLVLIISVYPKRKKRNQ</sequence>
<evidence type="ECO:0000313" key="3">
    <source>
        <dbReference type="Proteomes" id="UP000216498"/>
    </source>
</evidence>